<reference evidence="2" key="1">
    <citation type="submission" date="2020-07" db="EMBL/GenBank/DDBJ databases">
        <title>Multicomponent nature underlies the extraordinary mechanical properties of spider dragline silk.</title>
        <authorList>
            <person name="Kono N."/>
            <person name="Nakamura H."/>
            <person name="Mori M."/>
            <person name="Yoshida Y."/>
            <person name="Ohtoshi R."/>
            <person name="Malay A.D."/>
            <person name="Moran D.A.P."/>
            <person name="Tomita M."/>
            <person name="Numata K."/>
            <person name="Arakawa K."/>
        </authorList>
    </citation>
    <scope>NUCLEOTIDE SEQUENCE</scope>
</reference>
<evidence type="ECO:0000313" key="2">
    <source>
        <dbReference type="EMBL" id="GFQ65980.1"/>
    </source>
</evidence>
<feature type="signal peptide" evidence="1">
    <location>
        <begin position="1"/>
        <end position="23"/>
    </location>
</feature>
<keyword evidence="3" id="KW-1185">Reference proteome</keyword>
<name>A0A8X6EYF6_TRICU</name>
<evidence type="ECO:0000256" key="1">
    <source>
        <dbReference type="SAM" id="SignalP"/>
    </source>
</evidence>
<organism evidence="2 3">
    <name type="scientific">Trichonephila clavata</name>
    <name type="common">Joro spider</name>
    <name type="synonym">Nephila clavata</name>
    <dbReference type="NCBI Taxonomy" id="2740835"/>
    <lineage>
        <taxon>Eukaryota</taxon>
        <taxon>Metazoa</taxon>
        <taxon>Ecdysozoa</taxon>
        <taxon>Arthropoda</taxon>
        <taxon>Chelicerata</taxon>
        <taxon>Arachnida</taxon>
        <taxon>Araneae</taxon>
        <taxon>Araneomorphae</taxon>
        <taxon>Entelegynae</taxon>
        <taxon>Araneoidea</taxon>
        <taxon>Nephilidae</taxon>
        <taxon>Trichonephila</taxon>
    </lineage>
</organism>
<proteinExistence type="predicted"/>
<accession>A0A8X6EYF6</accession>
<dbReference type="SUPFAM" id="SSF49854">
    <property type="entry name" value="Spermadhesin, CUB domain"/>
    <property type="match status" value="1"/>
</dbReference>
<protein>
    <submittedName>
        <fullName evidence="2">Uncharacterized protein</fullName>
    </submittedName>
</protein>
<feature type="chain" id="PRO_5036473683" evidence="1">
    <location>
        <begin position="24"/>
        <end position="74"/>
    </location>
</feature>
<dbReference type="EMBL" id="BMAO01030138">
    <property type="protein sequence ID" value="GFQ65980.1"/>
    <property type="molecule type" value="Genomic_DNA"/>
</dbReference>
<sequence>MQTLKFFAFSVIVFASQMLLTRGCLLMSSSSGTITNINNYWSSTTECWKITVPENSYIILNMIMFSGSSCRDDT</sequence>
<gene>
    <name evidence="2" type="ORF">TNCT_108371</name>
</gene>
<dbReference type="Proteomes" id="UP000887116">
    <property type="component" value="Unassembled WGS sequence"/>
</dbReference>
<evidence type="ECO:0000313" key="3">
    <source>
        <dbReference type="Proteomes" id="UP000887116"/>
    </source>
</evidence>
<comment type="caution">
    <text evidence="2">The sequence shown here is derived from an EMBL/GenBank/DDBJ whole genome shotgun (WGS) entry which is preliminary data.</text>
</comment>
<dbReference type="AlphaFoldDB" id="A0A8X6EYF6"/>
<dbReference type="InterPro" id="IPR035914">
    <property type="entry name" value="Sperma_CUB_dom_sf"/>
</dbReference>
<keyword evidence="1" id="KW-0732">Signal</keyword>